<evidence type="ECO:0000313" key="2">
    <source>
        <dbReference type="Proteomes" id="UP001165064"/>
    </source>
</evidence>
<organism evidence="1 2">
    <name type="scientific">Ambrosiozyma monospora</name>
    <name type="common">Yeast</name>
    <name type="synonym">Endomycopsis monosporus</name>
    <dbReference type="NCBI Taxonomy" id="43982"/>
    <lineage>
        <taxon>Eukaryota</taxon>
        <taxon>Fungi</taxon>
        <taxon>Dikarya</taxon>
        <taxon>Ascomycota</taxon>
        <taxon>Saccharomycotina</taxon>
        <taxon>Pichiomycetes</taxon>
        <taxon>Pichiales</taxon>
        <taxon>Pichiaceae</taxon>
        <taxon>Ambrosiozyma</taxon>
    </lineage>
</organism>
<proteinExistence type="predicted"/>
<reference evidence="1" key="1">
    <citation type="submission" date="2023-04" db="EMBL/GenBank/DDBJ databases">
        <title>Ambrosiozyma monospora NBRC 10751.</title>
        <authorList>
            <person name="Ichikawa N."/>
            <person name="Sato H."/>
            <person name="Tonouchi N."/>
        </authorList>
    </citation>
    <scope>NUCLEOTIDE SEQUENCE</scope>
    <source>
        <strain evidence="1">NBRC 10751</strain>
    </source>
</reference>
<evidence type="ECO:0000313" key="1">
    <source>
        <dbReference type="EMBL" id="GME96857.1"/>
    </source>
</evidence>
<accession>A0ACB5TWX8</accession>
<comment type="caution">
    <text evidence="1">The sequence shown here is derived from an EMBL/GenBank/DDBJ whole genome shotgun (WGS) entry which is preliminary data.</text>
</comment>
<gene>
    <name evidence="1" type="ORF">Amon02_001010300</name>
</gene>
<sequence length="391" mass="45276">MRGVQGGDSESLYSSVNTINTTVSRTDTEATGTLEHRYANLSPDVVAIVSKHSTGDKFHDLEDYKYVNYSVFWGLSKDETRTMVQADKLGYEEQNRLFEVYSYLLRMRFNVNRIVNHYGELFRKAEGLTTDQNEDYNKVFTPLSSFGKSLDHVILDKLKPEYDNVMIVDGKYVIKVIRRWLQRLNRYFASFSKAIIYLVKLSTTASVRQWIGSIEENDPMAHPLAANVKLLFTTYFLTFLAHLRKIIEDLNKTYTKMNKKRMVELTSETFEILTQMNKATDNNANLDKKIKLNDKLHCSDYVYMEIVDMFDNSRKLNEPVEDVDIFVAGHWQGATLAVLDNYFLPLLKEQKPKEFKDPNDLITTLRTPPAPIQYVIHEETVLNNENPPTDV</sequence>
<name>A0ACB5TWX8_AMBMO</name>
<protein>
    <submittedName>
        <fullName evidence="1">Unnamed protein product</fullName>
    </submittedName>
</protein>
<keyword evidence="2" id="KW-1185">Reference proteome</keyword>
<dbReference type="Proteomes" id="UP001165064">
    <property type="component" value="Unassembled WGS sequence"/>
</dbReference>
<dbReference type="EMBL" id="BSXS01009905">
    <property type="protein sequence ID" value="GME96857.1"/>
    <property type="molecule type" value="Genomic_DNA"/>
</dbReference>